<protein>
    <recommendedName>
        <fullName evidence="5">Lipoprotein</fullName>
    </recommendedName>
</protein>
<dbReference type="HOGENOM" id="CLU_533004_0_0_9"/>
<keyword evidence="2" id="KW-0732">Signal</keyword>
<dbReference type="PROSITE" id="PS51257">
    <property type="entry name" value="PROKAR_LIPOPROTEIN"/>
    <property type="match status" value="1"/>
</dbReference>
<feature type="chain" id="PRO_5038544344" description="Lipoprotein" evidence="2">
    <location>
        <begin position="20"/>
        <end position="521"/>
    </location>
</feature>
<evidence type="ECO:0000256" key="2">
    <source>
        <dbReference type="SAM" id="SignalP"/>
    </source>
</evidence>
<dbReference type="SUPFAM" id="SSF69304">
    <property type="entry name" value="Tricorn protease N-terminal domain"/>
    <property type="match status" value="1"/>
</dbReference>
<accession>V6MBE7</accession>
<sequence length="521" mass="58645">MFLSRCVRAGFFVCLSVVWLTGCSIGDSTDSSGVGTPAVPGNTPATPPLEEGEANRPKWSTVEIPYAYAAMQEDVVIQLNEEPRLHSPMRTIVGTGPQAYTVFFRQPMDRSSVEQAIRDNAQAEAKREDLGYVEPLLTFHWVHDQQLHVLAELPKPKTSENEWAEYRLHVAGAKTAKGSPLAEEPPDFRALVMLPDQVWRVSLDGKEQEKITDWNVSYNTMMLDEDARFFLVSRYTRYCECDARYPKLHWLYDNQTKQLISYPGELLDHYQGVGEFVADPRGFFFATPPAGAEVPPSDTAATVKVDGYVYGASFSKDRQRLLMAIGTAEQRKDLDFVVYDLEAGKIERRLPGVMQGVVATSEVDDSLVTVRFADDGQQVTFAMRESDVSYTENRYRLDWKTGTVSEWNPPVPADTWAGYAASDDGMYQMYLTAGLFKGSEAVSDYLGQGFWLPGSHQYVYVKWESTNDRQESFLSLHLFDADRKQDRVLRTGLPSTFHLLGVSRDGNWLYVSSNRDLAASK</sequence>
<dbReference type="AlphaFoldDB" id="V6MBE7"/>
<name>V6MBE7_9BACL</name>
<reference evidence="3 4" key="1">
    <citation type="journal article" date="2014" name="Genome Announc.">
        <title>Draft Genome Sequence of Brevibacillus panacihumi Strain W25, a Halotolerant Hydrocarbon-Degrading Bacterium.</title>
        <authorList>
            <person name="Wang X."/>
            <person name="Jin D."/>
            <person name="Zhou L."/>
            <person name="Wu L."/>
            <person name="An W."/>
            <person name="Chen Y."/>
            <person name="Zhao L."/>
        </authorList>
    </citation>
    <scope>NUCLEOTIDE SEQUENCE [LARGE SCALE GENOMIC DNA]</scope>
    <source>
        <strain evidence="3 4">W25</strain>
    </source>
</reference>
<evidence type="ECO:0008006" key="5">
    <source>
        <dbReference type="Google" id="ProtNLM"/>
    </source>
</evidence>
<keyword evidence="4" id="KW-1185">Reference proteome</keyword>
<dbReference type="RefSeq" id="WP_023557291.1">
    <property type="nucleotide sequence ID" value="NZ_KI629785.1"/>
</dbReference>
<organism evidence="3 4">
    <name type="scientific">Brevibacillus panacihumi W25</name>
    <dbReference type="NCBI Taxonomy" id="1408254"/>
    <lineage>
        <taxon>Bacteria</taxon>
        <taxon>Bacillati</taxon>
        <taxon>Bacillota</taxon>
        <taxon>Bacilli</taxon>
        <taxon>Bacillales</taxon>
        <taxon>Paenibacillaceae</taxon>
        <taxon>Brevibacillus</taxon>
    </lineage>
</organism>
<dbReference type="Proteomes" id="UP000017973">
    <property type="component" value="Unassembled WGS sequence"/>
</dbReference>
<comment type="caution">
    <text evidence="3">The sequence shown here is derived from an EMBL/GenBank/DDBJ whole genome shotgun (WGS) entry which is preliminary data.</text>
</comment>
<evidence type="ECO:0000313" key="4">
    <source>
        <dbReference type="Proteomes" id="UP000017973"/>
    </source>
</evidence>
<dbReference type="STRING" id="1408254.T458_17160"/>
<evidence type="ECO:0000256" key="1">
    <source>
        <dbReference type="SAM" id="MobiDB-lite"/>
    </source>
</evidence>
<feature type="region of interest" description="Disordered" evidence="1">
    <location>
        <begin position="30"/>
        <end position="55"/>
    </location>
</feature>
<proteinExistence type="predicted"/>
<gene>
    <name evidence="3" type="ORF">T458_17160</name>
</gene>
<dbReference type="OrthoDB" id="2547968at2"/>
<evidence type="ECO:0000313" key="3">
    <source>
        <dbReference type="EMBL" id="EST52683.1"/>
    </source>
</evidence>
<dbReference type="eggNOG" id="ENOG50324DR">
    <property type="taxonomic scope" value="Bacteria"/>
</dbReference>
<feature type="signal peptide" evidence="2">
    <location>
        <begin position="1"/>
        <end position="19"/>
    </location>
</feature>
<dbReference type="PATRIC" id="fig|1408254.3.peg.3379"/>
<dbReference type="EMBL" id="AYJU01000017">
    <property type="protein sequence ID" value="EST52683.1"/>
    <property type="molecule type" value="Genomic_DNA"/>
</dbReference>